<gene>
    <name evidence="10" type="ORF">FB566_0381</name>
</gene>
<dbReference type="InParanoid" id="A0A543AQL8"/>
<comment type="similarity">
    <text evidence="2 7">Belongs to the aspartate/ornithine carbamoyltransferase superfamily. OTCase family.</text>
</comment>
<dbReference type="GO" id="GO:0004585">
    <property type="term" value="F:ornithine carbamoyltransferase activity"/>
    <property type="evidence" value="ECO:0007669"/>
    <property type="project" value="UniProtKB-UniRule"/>
</dbReference>
<dbReference type="GO" id="GO:0016597">
    <property type="term" value="F:amino acid binding"/>
    <property type="evidence" value="ECO:0007669"/>
    <property type="project" value="InterPro"/>
</dbReference>
<keyword evidence="11" id="KW-1185">Reference proteome</keyword>
<dbReference type="Pfam" id="PF02729">
    <property type="entry name" value="OTCace_N"/>
    <property type="match status" value="1"/>
</dbReference>
<feature type="binding site" evidence="7">
    <location>
        <begin position="248"/>
        <end position="249"/>
    </location>
    <ligand>
        <name>L-ornithine</name>
        <dbReference type="ChEBI" id="CHEBI:46911"/>
    </ligand>
</feature>
<dbReference type="PRINTS" id="PR00102">
    <property type="entry name" value="OTCASE"/>
</dbReference>
<evidence type="ECO:0000259" key="8">
    <source>
        <dbReference type="Pfam" id="PF00185"/>
    </source>
</evidence>
<dbReference type="InterPro" id="IPR006130">
    <property type="entry name" value="Asp/Orn_carbamoylTrfase"/>
</dbReference>
<feature type="binding site" evidence="7">
    <location>
        <begin position="283"/>
        <end position="284"/>
    </location>
    <ligand>
        <name>carbamoyl phosphate</name>
        <dbReference type="ChEBI" id="CHEBI:58228"/>
    </ligand>
</feature>
<proteinExistence type="inferred from homology"/>
<name>A0A543AQL8_9ACTN</name>
<feature type="binding site" evidence="7">
    <location>
        <begin position="148"/>
        <end position="151"/>
    </location>
    <ligand>
        <name>carbamoyl phosphate</name>
        <dbReference type="ChEBI" id="CHEBI:58228"/>
    </ligand>
</feature>
<reference evidence="10 11" key="1">
    <citation type="submission" date="2019-06" db="EMBL/GenBank/DDBJ databases">
        <title>Sequencing the genomes of 1000 actinobacteria strains.</title>
        <authorList>
            <person name="Klenk H.-P."/>
        </authorList>
    </citation>
    <scope>NUCLEOTIDE SEQUENCE [LARGE SCALE GENOMIC DNA]</scope>
    <source>
        <strain evidence="10 11">DSM 45928</strain>
    </source>
</reference>
<dbReference type="GO" id="GO:0042450">
    <property type="term" value="P:L-arginine biosynthetic process via ornithine"/>
    <property type="evidence" value="ECO:0007669"/>
    <property type="project" value="UniProtKB-UniRule"/>
</dbReference>
<feature type="binding site" evidence="7">
    <location>
        <begin position="70"/>
        <end position="73"/>
    </location>
    <ligand>
        <name>carbamoyl phosphate</name>
        <dbReference type="ChEBI" id="CHEBI:58228"/>
    </ligand>
</feature>
<dbReference type="NCBIfam" id="TIGR00658">
    <property type="entry name" value="orni_carb_tr"/>
    <property type="match status" value="1"/>
</dbReference>
<accession>A0A543AQL8</accession>
<evidence type="ECO:0000256" key="7">
    <source>
        <dbReference type="HAMAP-Rule" id="MF_01109"/>
    </source>
</evidence>
<comment type="catalytic activity">
    <reaction evidence="6 7">
        <text>carbamoyl phosphate + L-ornithine = L-citrulline + phosphate + H(+)</text>
        <dbReference type="Rhea" id="RHEA:19513"/>
        <dbReference type="ChEBI" id="CHEBI:15378"/>
        <dbReference type="ChEBI" id="CHEBI:43474"/>
        <dbReference type="ChEBI" id="CHEBI:46911"/>
        <dbReference type="ChEBI" id="CHEBI:57743"/>
        <dbReference type="ChEBI" id="CHEBI:58228"/>
        <dbReference type="EC" id="2.1.3.3"/>
    </reaction>
</comment>
<comment type="subcellular location">
    <subcellularLocation>
        <location evidence="7">Cytoplasm</location>
    </subcellularLocation>
</comment>
<dbReference type="InterPro" id="IPR006132">
    <property type="entry name" value="Asp/Orn_carbamoyltranf_P-bd"/>
</dbReference>
<dbReference type="Proteomes" id="UP000317043">
    <property type="component" value="Unassembled WGS sequence"/>
</dbReference>
<protein>
    <recommendedName>
        <fullName evidence="4 7">Ornithine carbamoyltransferase</fullName>
        <shortName evidence="7">OTCase</shortName>
        <ecNumber evidence="3 7">2.1.3.3</ecNumber>
    </recommendedName>
</protein>
<keyword evidence="5 7" id="KW-0808">Transferase</keyword>
<dbReference type="AlphaFoldDB" id="A0A543AQL8"/>
<evidence type="ECO:0000259" key="9">
    <source>
        <dbReference type="Pfam" id="PF02729"/>
    </source>
</evidence>
<evidence type="ECO:0000256" key="5">
    <source>
        <dbReference type="ARBA" id="ARBA00022679"/>
    </source>
</evidence>
<feature type="binding site" evidence="7">
    <location>
        <position position="97"/>
    </location>
    <ligand>
        <name>carbamoyl phosphate</name>
        <dbReference type="ChEBI" id="CHEBI:58228"/>
    </ligand>
</feature>
<evidence type="ECO:0000256" key="3">
    <source>
        <dbReference type="ARBA" id="ARBA00013007"/>
    </source>
</evidence>
<dbReference type="OrthoDB" id="9802587at2"/>
<evidence type="ECO:0000313" key="11">
    <source>
        <dbReference type="Proteomes" id="UP000317043"/>
    </source>
</evidence>
<evidence type="ECO:0000256" key="2">
    <source>
        <dbReference type="ARBA" id="ARBA00007805"/>
    </source>
</evidence>
<dbReference type="PRINTS" id="PR00100">
    <property type="entry name" value="AOTCASE"/>
</dbReference>
<evidence type="ECO:0000256" key="4">
    <source>
        <dbReference type="ARBA" id="ARBA00016634"/>
    </source>
</evidence>
<dbReference type="RefSeq" id="WP_142034338.1">
    <property type="nucleotide sequence ID" value="NZ_JBHTGS010000002.1"/>
</dbReference>
<dbReference type="SUPFAM" id="SSF53671">
    <property type="entry name" value="Aspartate/ornithine carbamoyltransferase"/>
    <property type="match status" value="1"/>
</dbReference>
<feature type="domain" description="Aspartate/ornithine carbamoyltransferase carbamoyl-P binding" evidence="9">
    <location>
        <begin position="2"/>
        <end position="161"/>
    </location>
</feature>
<feature type="binding site" evidence="7">
    <location>
        <position position="180"/>
    </location>
    <ligand>
        <name>L-ornithine</name>
        <dbReference type="ChEBI" id="CHEBI:46911"/>
    </ligand>
</feature>
<dbReference type="EC" id="2.1.3.3" evidence="3 7"/>
<dbReference type="GO" id="GO:0005737">
    <property type="term" value="C:cytoplasm"/>
    <property type="evidence" value="ECO:0007669"/>
    <property type="project" value="UniProtKB-SubCell"/>
</dbReference>
<dbReference type="HAMAP" id="MF_01109">
    <property type="entry name" value="OTCase"/>
    <property type="match status" value="1"/>
</dbReference>
<feature type="binding site" evidence="7">
    <location>
        <position position="311"/>
    </location>
    <ligand>
        <name>carbamoyl phosphate</name>
        <dbReference type="ChEBI" id="CHEBI:58228"/>
    </ligand>
</feature>
<feature type="binding site" evidence="7">
    <location>
        <position position="244"/>
    </location>
    <ligand>
        <name>L-ornithine</name>
        <dbReference type="ChEBI" id="CHEBI:46911"/>
    </ligand>
</feature>
<keyword evidence="7" id="KW-0963">Cytoplasm</keyword>
<dbReference type="NCBIfam" id="NF001986">
    <property type="entry name" value="PRK00779.1"/>
    <property type="match status" value="1"/>
</dbReference>
<dbReference type="InterPro" id="IPR002292">
    <property type="entry name" value="Orn/put_carbamltrans"/>
</dbReference>
<evidence type="ECO:0000313" key="10">
    <source>
        <dbReference type="EMBL" id="TQL74891.1"/>
    </source>
</evidence>
<dbReference type="EMBL" id="VFOW01000001">
    <property type="protein sequence ID" value="TQL74891.1"/>
    <property type="molecule type" value="Genomic_DNA"/>
</dbReference>
<dbReference type="FunFam" id="3.40.50.1370:FF:000008">
    <property type="entry name" value="Ornithine carbamoyltransferase"/>
    <property type="match status" value="1"/>
</dbReference>
<evidence type="ECO:0000256" key="6">
    <source>
        <dbReference type="ARBA" id="ARBA00048772"/>
    </source>
</evidence>
<dbReference type="Gene3D" id="3.40.50.1370">
    <property type="entry name" value="Aspartate/ornithine carbamoyltransferase"/>
    <property type="match status" value="2"/>
</dbReference>
<dbReference type="FunCoup" id="A0A543AQL8">
    <property type="interactions" value="330"/>
</dbReference>
<dbReference type="GO" id="GO:0019240">
    <property type="term" value="P:citrulline biosynthetic process"/>
    <property type="evidence" value="ECO:0007669"/>
    <property type="project" value="TreeGrafter"/>
</dbReference>
<feature type="domain" description="Aspartate/ornithine carbamoyltransferase Asp/Orn-binding" evidence="8">
    <location>
        <begin position="168"/>
        <end position="322"/>
    </location>
</feature>
<dbReference type="PANTHER" id="PTHR45753:SF3">
    <property type="entry name" value="ORNITHINE TRANSCARBAMYLASE, MITOCHONDRIAL"/>
    <property type="match status" value="1"/>
</dbReference>
<dbReference type="Pfam" id="PF00185">
    <property type="entry name" value="OTCace"/>
    <property type="match status" value="1"/>
</dbReference>
<dbReference type="InterPro" id="IPR006131">
    <property type="entry name" value="Asp_carbamoyltransf_Asp/Orn-bd"/>
</dbReference>
<comment type="pathway">
    <text evidence="1">Amino-acid biosynthesis; L-arginine biosynthesis; L-arginine from L-ornithine and carbamoyl phosphate: step 1/3.</text>
</comment>
<dbReference type="InterPro" id="IPR024904">
    <property type="entry name" value="OTCase_ArgI"/>
</dbReference>
<organism evidence="10 11">
    <name type="scientific">Stackebrandtia endophytica</name>
    <dbReference type="NCBI Taxonomy" id="1496996"/>
    <lineage>
        <taxon>Bacteria</taxon>
        <taxon>Bacillati</taxon>
        <taxon>Actinomycetota</taxon>
        <taxon>Actinomycetes</taxon>
        <taxon>Glycomycetales</taxon>
        <taxon>Glycomycetaceae</taxon>
        <taxon>Stackebrandtia</taxon>
    </lineage>
</organism>
<dbReference type="PANTHER" id="PTHR45753">
    <property type="entry name" value="ORNITHINE CARBAMOYLTRANSFERASE, MITOCHONDRIAL"/>
    <property type="match status" value="1"/>
</dbReference>
<sequence length="346" mass="37189">MKHFLRDDDLSTNQQKYLIELAKALKAHRYEARPLLGGGLDPGYQRALTDLPRQVPPAPRSVAVIMEKESTRTRISFQIGITELGGNPVMIDAQSSQLSRGETIEDTARVLSGYVDGIVIRTFGDDRINALADAATVPVINALTDGFHPCQLLADLLTVEEEFGSVAGHTMVYVGDTANNMAHSYLLAGALAGAHIRLAGPAGYQPDPTVLGEAAAIAEGTGGSVTFLTDPVEAVTGADVVSTDTWVSMGQLDGPARLADLADYQLNAELMAHAAPHAIALHCLPAHRGEEITDDVIDGPQSRVLTQAENRLHVQKALMMWLLTDYTWTVPGWHSRPALDESEVSR</sequence>
<comment type="caution">
    <text evidence="10">The sequence shown here is derived from an EMBL/GenBank/DDBJ whole genome shotgun (WGS) entry which is preliminary data.</text>
</comment>
<evidence type="ECO:0000256" key="1">
    <source>
        <dbReference type="ARBA" id="ARBA00004975"/>
    </source>
</evidence>
<feature type="binding site" evidence="7">
    <location>
        <position position="121"/>
    </location>
    <ligand>
        <name>carbamoyl phosphate</name>
        <dbReference type="ChEBI" id="CHEBI:58228"/>
    </ligand>
</feature>
<dbReference type="InterPro" id="IPR036901">
    <property type="entry name" value="Asp/Orn_carbamoylTrfase_sf"/>
</dbReference>